<name>A0A1H4WPE4_9PSEU</name>
<dbReference type="Gene3D" id="1.10.260.40">
    <property type="entry name" value="lambda repressor-like DNA-binding domains"/>
    <property type="match status" value="1"/>
</dbReference>
<dbReference type="InterPro" id="IPR001387">
    <property type="entry name" value="Cro/C1-type_HTH"/>
</dbReference>
<protein>
    <submittedName>
        <fullName evidence="2">Helix-turn-helix</fullName>
    </submittedName>
</protein>
<dbReference type="SMART" id="SM00530">
    <property type="entry name" value="HTH_XRE"/>
    <property type="match status" value="1"/>
</dbReference>
<gene>
    <name evidence="2" type="ORF">SAMN04489727_5731</name>
</gene>
<dbReference type="SUPFAM" id="SSF47413">
    <property type="entry name" value="lambda repressor-like DNA-binding domains"/>
    <property type="match status" value="1"/>
</dbReference>
<evidence type="ECO:0000313" key="3">
    <source>
        <dbReference type="Proteomes" id="UP000199622"/>
    </source>
</evidence>
<dbReference type="STRING" id="208445.SAMN04489727_5731"/>
<dbReference type="InterPro" id="IPR010982">
    <property type="entry name" value="Lambda_DNA-bd_dom_sf"/>
</dbReference>
<keyword evidence="3" id="KW-1185">Reference proteome</keyword>
<dbReference type="EMBL" id="FNSO01000004">
    <property type="protein sequence ID" value="SEC95202.1"/>
    <property type="molecule type" value="Genomic_DNA"/>
</dbReference>
<dbReference type="AlphaFoldDB" id="A0A1H4WPE4"/>
<feature type="domain" description="HTH cro/C1-type" evidence="1">
    <location>
        <begin position="17"/>
        <end position="72"/>
    </location>
</feature>
<reference evidence="3" key="1">
    <citation type="submission" date="2016-10" db="EMBL/GenBank/DDBJ databases">
        <authorList>
            <person name="Varghese N."/>
            <person name="Submissions S."/>
        </authorList>
    </citation>
    <scope>NUCLEOTIDE SEQUENCE [LARGE SCALE GENOMIC DNA]</scope>
    <source>
        <strain evidence="3">DSM 44544</strain>
    </source>
</reference>
<dbReference type="PROSITE" id="PS50943">
    <property type="entry name" value="HTH_CROC1"/>
    <property type="match status" value="1"/>
</dbReference>
<evidence type="ECO:0000259" key="1">
    <source>
        <dbReference type="PROSITE" id="PS50943"/>
    </source>
</evidence>
<dbReference type="Pfam" id="PF13560">
    <property type="entry name" value="HTH_31"/>
    <property type="match status" value="1"/>
</dbReference>
<dbReference type="CDD" id="cd00093">
    <property type="entry name" value="HTH_XRE"/>
    <property type="match status" value="1"/>
</dbReference>
<proteinExistence type="predicted"/>
<dbReference type="RefSeq" id="WP_167384759.1">
    <property type="nucleotide sequence ID" value="NZ_FNSO01000004.1"/>
</dbReference>
<dbReference type="Proteomes" id="UP000199622">
    <property type="component" value="Unassembled WGS sequence"/>
</dbReference>
<organism evidence="2 3">
    <name type="scientific">Amycolatopsis tolypomycina</name>
    <dbReference type="NCBI Taxonomy" id="208445"/>
    <lineage>
        <taxon>Bacteria</taxon>
        <taxon>Bacillati</taxon>
        <taxon>Actinomycetota</taxon>
        <taxon>Actinomycetes</taxon>
        <taxon>Pseudonocardiales</taxon>
        <taxon>Pseudonocardiaceae</taxon>
        <taxon>Amycolatopsis</taxon>
    </lineage>
</organism>
<sequence length="183" mass="19542">MSPAERAQLRATLGALLTAERLAGGWSVRRLARAAGLDRRTLQRLAAGTMRPREVTLHALASVLAVNDPGPLAARLLTAAGPSLRPNTDGAVRRRRHRAGLALVAGHRPLPSDLAERVRLHRTASAARAEAYGLLHRPGALDDPAVLDAIGQLLDESRQLHEQAGPAVVFRIGRHQIHAGWAG</sequence>
<accession>A0A1H4WPE4</accession>
<dbReference type="GO" id="GO:0003677">
    <property type="term" value="F:DNA binding"/>
    <property type="evidence" value="ECO:0007669"/>
    <property type="project" value="InterPro"/>
</dbReference>
<evidence type="ECO:0000313" key="2">
    <source>
        <dbReference type="EMBL" id="SEC95202.1"/>
    </source>
</evidence>